<accession>K2H327</accession>
<dbReference type="AlphaFoldDB" id="K2H327"/>
<dbReference type="InterPro" id="IPR016187">
    <property type="entry name" value="CTDL_fold"/>
</dbReference>
<gene>
    <name evidence="2" type="ORF">ACD_2C00016G0001</name>
</gene>
<keyword evidence="1" id="KW-0812">Transmembrane</keyword>
<evidence type="ECO:0000256" key="1">
    <source>
        <dbReference type="SAM" id="Phobius"/>
    </source>
</evidence>
<dbReference type="Gene3D" id="3.10.100.10">
    <property type="entry name" value="Mannose-Binding Protein A, subunit A"/>
    <property type="match status" value="1"/>
</dbReference>
<evidence type="ECO:0000313" key="2">
    <source>
        <dbReference type="EMBL" id="EKE30250.1"/>
    </source>
</evidence>
<sequence length="257" mass="29207">MATDEKDVIENDERNGKRHFRVLIWLLSFLAIMAFASCTRDNAPVQAPQDNTWTNQEDTETRQNDLSFFVTSESIWNGWDLWGLKWADMQCSKLAESVNASSRTWRAYLSTQGTGAENARDRIWNWPWVNAKWVVIANNVAELHSDTSNLNKQTALTEKGEIVNWRGDTPNMHDILTGSQPDWTAFAISEDRTCSNWTSSSSGSAMVWHSDRIGTNESAEAKSWNSSHLSRWPDGGCSQNDLKSTWGNWLLYCFSAE</sequence>
<keyword evidence="1" id="KW-0472">Membrane</keyword>
<feature type="transmembrane region" description="Helical" evidence="1">
    <location>
        <begin position="20"/>
        <end position="37"/>
    </location>
</feature>
<organism evidence="2">
    <name type="scientific">uncultured bacterium</name>
    <name type="common">gcode 4</name>
    <dbReference type="NCBI Taxonomy" id="1234023"/>
    <lineage>
        <taxon>Bacteria</taxon>
        <taxon>environmental samples</taxon>
    </lineage>
</organism>
<dbReference type="InterPro" id="IPR016186">
    <property type="entry name" value="C-type_lectin-like/link_sf"/>
</dbReference>
<dbReference type="EMBL" id="AMFJ01000016">
    <property type="protein sequence ID" value="EKE30250.1"/>
    <property type="molecule type" value="Genomic_DNA"/>
</dbReference>
<reference evidence="2" key="1">
    <citation type="journal article" date="2012" name="Science">
        <title>Fermentation, hydrogen, and sulfur metabolism in multiple uncultivated bacterial phyla.</title>
        <authorList>
            <person name="Wrighton K.C."/>
            <person name="Thomas B.C."/>
            <person name="Sharon I."/>
            <person name="Miller C.S."/>
            <person name="Castelle C.J."/>
            <person name="VerBerkmoes N.C."/>
            <person name="Wilkins M.J."/>
            <person name="Hettich R.L."/>
            <person name="Lipton M.S."/>
            <person name="Williams K.H."/>
            <person name="Long P.E."/>
            <person name="Banfield J.F."/>
        </authorList>
    </citation>
    <scope>NUCLEOTIDE SEQUENCE [LARGE SCALE GENOMIC DNA]</scope>
</reference>
<comment type="caution">
    <text evidence="2">The sequence shown here is derived from an EMBL/GenBank/DDBJ whole genome shotgun (WGS) entry which is preliminary data.</text>
</comment>
<dbReference type="SUPFAM" id="SSF56436">
    <property type="entry name" value="C-type lectin-like"/>
    <property type="match status" value="1"/>
</dbReference>
<proteinExistence type="predicted"/>
<name>K2H327_9BACT</name>
<protein>
    <submittedName>
        <fullName evidence="2">Uncharacterized protein</fullName>
    </submittedName>
</protein>
<keyword evidence="1" id="KW-1133">Transmembrane helix</keyword>